<sequence length="248" mass="28227">MKKPKIAWLLLCLLFWLFCSAAYCQNSARLIEAIAAIEAEIQVRHYHLAETSYNDKELTHEKLKQLELDKAKLYSTLRADINAKSSSDLLSKADNLTETFAFNDDLKHKCQLNEDLENCLTRGILTVVKKAILAFVDNADQIPELPTQIPESGSLTLTKFQKLKYTANYDVSFSEDGAVMYLLRVSGALTKIPSDEDLQKLTQNLEQQLQAEVQSKIQQLAMQYKVSLMYDESLIEKPKKKKRLIGSF</sequence>
<keyword evidence="1" id="KW-0732">Signal</keyword>
<dbReference type="RefSeq" id="WP_205312133.1">
    <property type="nucleotide sequence ID" value="NZ_JAERPS020000007.1"/>
</dbReference>
<feature type="signal peptide" evidence="1">
    <location>
        <begin position="1"/>
        <end position="21"/>
    </location>
</feature>
<keyword evidence="3" id="KW-1185">Reference proteome</keyword>
<reference evidence="2 3" key="2">
    <citation type="submission" date="2021-08" db="EMBL/GenBank/DDBJ databases">
        <title>Rheinheimera aquimaris sp. nov., isolated from seawater of the East Sea in Korea.</title>
        <authorList>
            <person name="Kim K.H."/>
            <person name="Wenting R."/>
            <person name="Kim K.R."/>
            <person name="Jeon C.O."/>
        </authorList>
    </citation>
    <scope>NUCLEOTIDE SEQUENCE [LARGE SCALE GENOMIC DNA]</scope>
    <source>
        <strain evidence="2 3">MA-13</strain>
    </source>
</reference>
<dbReference type="EMBL" id="JAERPS020000007">
    <property type="protein sequence ID" value="MBZ9613432.1"/>
    <property type="molecule type" value="Genomic_DNA"/>
</dbReference>
<gene>
    <name evidence="2" type="ORF">I4W93_017700</name>
</gene>
<evidence type="ECO:0000313" key="2">
    <source>
        <dbReference type="EMBL" id="MBZ9613432.1"/>
    </source>
</evidence>
<comment type="caution">
    <text evidence="2">The sequence shown here is derived from an EMBL/GenBank/DDBJ whole genome shotgun (WGS) entry which is preliminary data.</text>
</comment>
<protein>
    <submittedName>
        <fullName evidence="2">Uncharacterized protein</fullName>
    </submittedName>
</protein>
<name>A0ABS7XD07_9GAMM</name>
<dbReference type="Proteomes" id="UP000663814">
    <property type="component" value="Unassembled WGS sequence"/>
</dbReference>
<accession>A0ABS7XD07</accession>
<reference evidence="2 3" key="1">
    <citation type="submission" date="2020-12" db="EMBL/GenBank/DDBJ databases">
        <authorList>
            <person name="Ruan W."/>
            <person name="Khan S.A."/>
            <person name="Jeon C.O."/>
        </authorList>
    </citation>
    <scope>NUCLEOTIDE SEQUENCE [LARGE SCALE GENOMIC DNA]</scope>
    <source>
        <strain evidence="2 3">MA-13</strain>
    </source>
</reference>
<proteinExistence type="predicted"/>
<organism evidence="2 3">
    <name type="scientific">Rheinheimera maricola</name>
    <dbReference type="NCBI Taxonomy" id="2793282"/>
    <lineage>
        <taxon>Bacteria</taxon>
        <taxon>Pseudomonadati</taxon>
        <taxon>Pseudomonadota</taxon>
        <taxon>Gammaproteobacteria</taxon>
        <taxon>Chromatiales</taxon>
        <taxon>Chromatiaceae</taxon>
        <taxon>Rheinheimera</taxon>
    </lineage>
</organism>
<feature type="chain" id="PRO_5047173844" evidence="1">
    <location>
        <begin position="22"/>
        <end position="248"/>
    </location>
</feature>
<evidence type="ECO:0000313" key="3">
    <source>
        <dbReference type="Proteomes" id="UP000663814"/>
    </source>
</evidence>
<evidence type="ECO:0000256" key="1">
    <source>
        <dbReference type="SAM" id="SignalP"/>
    </source>
</evidence>